<keyword evidence="11" id="KW-1185">Reference proteome</keyword>
<feature type="transmembrane region" description="Helical" evidence="7">
    <location>
        <begin position="707"/>
        <end position="727"/>
    </location>
</feature>
<keyword evidence="2" id="KW-1003">Cell membrane</keyword>
<feature type="domain" description="MacB-like periplasmic core" evidence="9">
    <location>
        <begin position="422"/>
        <end position="619"/>
    </location>
</feature>
<feature type="transmembrane region" description="Helical" evidence="7">
    <location>
        <begin position="423"/>
        <end position="442"/>
    </location>
</feature>
<evidence type="ECO:0008006" key="12">
    <source>
        <dbReference type="Google" id="ProtNLM"/>
    </source>
</evidence>
<feature type="transmembrane region" description="Helical" evidence="7">
    <location>
        <begin position="739"/>
        <end position="762"/>
    </location>
</feature>
<feature type="transmembrane region" description="Helical" evidence="7">
    <location>
        <begin position="297"/>
        <end position="327"/>
    </location>
</feature>
<keyword evidence="3 7" id="KW-0812">Transmembrane</keyword>
<feature type="domain" description="ABC3 transporter permease C-terminal" evidence="8">
    <location>
        <begin position="255"/>
        <end position="372"/>
    </location>
</feature>
<gene>
    <name evidence="10" type="ORF">KTAU_24220</name>
</gene>
<evidence type="ECO:0000313" key="11">
    <source>
        <dbReference type="Proteomes" id="UP000334820"/>
    </source>
</evidence>
<keyword evidence="4 7" id="KW-1133">Transmembrane helix</keyword>
<organism evidence="10 11">
    <name type="scientific">Thermogemmatispora aurantia</name>
    <dbReference type="NCBI Taxonomy" id="2045279"/>
    <lineage>
        <taxon>Bacteria</taxon>
        <taxon>Bacillati</taxon>
        <taxon>Chloroflexota</taxon>
        <taxon>Ktedonobacteria</taxon>
        <taxon>Thermogemmatisporales</taxon>
        <taxon>Thermogemmatisporaceae</taxon>
        <taxon>Thermogemmatispora</taxon>
    </lineage>
</organism>
<dbReference type="InterPro" id="IPR050250">
    <property type="entry name" value="Macrolide_Exporter_MacB"/>
</dbReference>
<dbReference type="InterPro" id="IPR025857">
    <property type="entry name" value="MacB_PCD"/>
</dbReference>
<dbReference type="EMBL" id="BKZV01000003">
    <property type="protein sequence ID" value="GER83785.1"/>
    <property type="molecule type" value="Genomic_DNA"/>
</dbReference>
<reference evidence="10 11" key="1">
    <citation type="journal article" date="2019" name="Int. J. Syst. Evol. Microbiol.">
        <title>Thermogemmatispora aurantia sp. nov. and Thermogemmatispora argillosa sp. nov., within the class Ktedonobacteria, and emended description of the genus Thermogemmatispora.</title>
        <authorList>
            <person name="Zheng Y."/>
            <person name="Wang C.M."/>
            <person name="Sakai Y."/>
            <person name="Abe K."/>
            <person name="Yokota A."/>
            <person name="Yabe S."/>
        </authorList>
    </citation>
    <scope>NUCLEOTIDE SEQUENCE [LARGE SCALE GENOMIC DNA]</scope>
    <source>
        <strain evidence="10 11">A1-2</strain>
    </source>
</reference>
<dbReference type="AlphaFoldDB" id="A0A5J4K8F7"/>
<evidence type="ECO:0000256" key="3">
    <source>
        <dbReference type="ARBA" id="ARBA00022692"/>
    </source>
</evidence>
<name>A0A5J4K8F7_9CHLR</name>
<evidence type="ECO:0000313" key="10">
    <source>
        <dbReference type="EMBL" id="GER83785.1"/>
    </source>
</evidence>
<keyword evidence="5 7" id="KW-0472">Membrane</keyword>
<evidence type="ECO:0000256" key="6">
    <source>
        <dbReference type="ARBA" id="ARBA00038076"/>
    </source>
</evidence>
<evidence type="ECO:0000256" key="2">
    <source>
        <dbReference type="ARBA" id="ARBA00022475"/>
    </source>
</evidence>
<comment type="subcellular location">
    <subcellularLocation>
        <location evidence="1">Cell membrane</location>
        <topology evidence="1">Multi-pass membrane protein</topology>
    </subcellularLocation>
</comment>
<feature type="domain" description="MacB-like periplasmic core" evidence="9">
    <location>
        <begin position="19"/>
        <end position="221"/>
    </location>
</feature>
<evidence type="ECO:0000259" key="9">
    <source>
        <dbReference type="Pfam" id="PF12704"/>
    </source>
</evidence>
<feature type="domain" description="ABC3 transporter permease C-terminal" evidence="8">
    <location>
        <begin position="656"/>
        <end position="772"/>
    </location>
</feature>
<proteinExistence type="inferred from homology"/>
<comment type="caution">
    <text evidence="10">The sequence shown here is derived from an EMBL/GenBank/DDBJ whole genome shotgun (WGS) entry which is preliminary data.</text>
</comment>
<dbReference type="GO" id="GO:0022857">
    <property type="term" value="F:transmembrane transporter activity"/>
    <property type="evidence" value="ECO:0007669"/>
    <property type="project" value="TreeGrafter"/>
</dbReference>
<dbReference type="PANTHER" id="PTHR30572:SF4">
    <property type="entry name" value="ABC TRANSPORTER PERMEASE YTRF"/>
    <property type="match status" value="1"/>
</dbReference>
<comment type="similarity">
    <text evidence="6">Belongs to the ABC-4 integral membrane protein family.</text>
</comment>
<feature type="transmembrane region" description="Helical" evidence="7">
    <location>
        <begin position="347"/>
        <end position="369"/>
    </location>
</feature>
<feature type="transmembrane region" description="Helical" evidence="7">
    <location>
        <begin position="647"/>
        <end position="672"/>
    </location>
</feature>
<feature type="transmembrane region" description="Helical" evidence="7">
    <location>
        <begin position="249"/>
        <end position="276"/>
    </location>
</feature>
<evidence type="ECO:0000256" key="7">
    <source>
        <dbReference type="SAM" id="Phobius"/>
    </source>
</evidence>
<evidence type="ECO:0000259" key="8">
    <source>
        <dbReference type="Pfam" id="PF02687"/>
    </source>
</evidence>
<dbReference type="Proteomes" id="UP000334820">
    <property type="component" value="Unassembled WGS sequence"/>
</dbReference>
<dbReference type="InterPro" id="IPR003838">
    <property type="entry name" value="ABC3_permease_C"/>
</dbReference>
<feature type="transmembrane region" description="Helical" evidence="7">
    <location>
        <begin position="21"/>
        <end position="40"/>
    </location>
</feature>
<dbReference type="RefSeq" id="WP_151728509.1">
    <property type="nucleotide sequence ID" value="NZ_BKZV01000003.1"/>
</dbReference>
<dbReference type="PANTHER" id="PTHR30572">
    <property type="entry name" value="MEMBRANE COMPONENT OF TRANSPORTER-RELATED"/>
    <property type="match status" value="1"/>
</dbReference>
<dbReference type="GO" id="GO:0005886">
    <property type="term" value="C:plasma membrane"/>
    <property type="evidence" value="ECO:0007669"/>
    <property type="project" value="UniProtKB-SubCell"/>
</dbReference>
<protein>
    <recommendedName>
        <fullName evidence="12">ABC transporter permease</fullName>
    </recommendedName>
</protein>
<accession>A0A5J4K8F7</accession>
<evidence type="ECO:0000256" key="4">
    <source>
        <dbReference type="ARBA" id="ARBA00022989"/>
    </source>
</evidence>
<dbReference type="Pfam" id="PF12704">
    <property type="entry name" value="MacB_PCD"/>
    <property type="match status" value="2"/>
</dbReference>
<sequence>MKPTTKKAVQDLLRRKLRTALTILGIAIGVMGLSAVMLASDQLGRSLTFSLDTSTQPDIQFFTTPTAPTITTLLQQQPNVQQVAAQTFVPTRWAIPSGHQPLTILGLPDLQHPVFHPFELVAGHLPNGPDQVLMEANDRTVTPFQVGGQITVSTPGGEQSLTVVGLSRTRGLPAPSLTGSAVAYMRQQDLQSLFHLSGSNIFLIRLDHYDQRQATARQLAQVLRAHGISILSATIGHEANEGQQLLDGLFAIMQVLSIIALLLSSCLLLSTITTLLSEQIPIMGTMKALGARRRQIMRSYLLSVLLYGLAGTLIGLGLGIALGSLLVNYLADLMTLDIGPLALNPSLFLISVALGLGVPLLAALLPIWLGTRVSVRQALSGYGLVDSQAGQLWSRFVGRTLAFLPQRVHLGIRTLFRKRLRTALTLLALAITGSAFLCVQITSTSLGNVLSQIFSSYQADIFVSLDTPQPFSRLQPELLNVGGVATVEPLNQVSVRTAWGSSVLTGLLPDTQLYRKQLLAGRWFSSADENVVVISNVCAQKTGLHVGDSITVSTDLNSARWQIIGVVQDYNDFAEVGTLLVPLRQAAQFMSLPSGETSALMIRASSRDQSAIDALARRLDGLLSQSNLQVTIQTAQQEIQRNQNQFLILYALLYCAVAIIALVGVLSLFNILTMSILERRREIGILRALGASGGKVALAFWTEGLTLATVAWLLALVMGLPAGYGFIQLLGKLLLPVPFTLNPLSLLGMLLLILLLASLASLGPAWGAARLNAAQALRYE</sequence>
<evidence type="ECO:0000256" key="1">
    <source>
        <dbReference type="ARBA" id="ARBA00004651"/>
    </source>
</evidence>
<evidence type="ECO:0000256" key="5">
    <source>
        <dbReference type="ARBA" id="ARBA00023136"/>
    </source>
</evidence>
<dbReference type="Pfam" id="PF02687">
    <property type="entry name" value="FtsX"/>
    <property type="match status" value="2"/>
</dbReference>